<evidence type="ECO:0000313" key="2">
    <source>
        <dbReference type="Proteomes" id="UP000248311"/>
    </source>
</evidence>
<dbReference type="SFLD" id="SFLDS00003">
    <property type="entry name" value="Haloacid_Dehalogenase"/>
    <property type="match status" value="1"/>
</dbReference>
<dbReference type="Pfam" id="PF00702">
    <property type="entry name" value="Hydrolase"/>
    <property type="match status" value="1"/>
</dbReference>
<name>A0A318TCY1_9RHOB</name>
<reference evidence="1 2" key="1">
    <citation type="submission" date="2018-06" db="EMBL/GenBank/DDBJ databases">
        <title>Genomic Encyclopedia of Type Strains, Phase III (KMG-III): the genomes of soil and plant-associated and newly described type strains.</title>
        <authorList>
            <person name="Whitman W."/>
        </authorList>
    </citation>
    <scope>NUCLEOTIDE SEQUENCE [LARGE SCALE GENOMIC DNA]</scope>
    <source>
        <strain evidence="1 2">CECT 9025</strain>
    </source>
</reference>
<dbReference type="InterPro" id="IPR036412">
    <property type="entry name" value="HAD-like_sf"/>
</dbReference>
<dbReference type="SFLD" id="SFLDG01129">
    <property type="entry name" value="C1.5:_HAD__Beta-PGM__Phosphata"/>
    <property type="match status" value="1"/>
</dbReference>
<dbReference type="GO" id="GO:0016787">
    <property type="term" value="F:hydrolase activity"/>
    <property type="evidence" value="ECO:0007669"/>
    <property type="project" value="UniProtKB-KW"/>
</dbReference>
<dbReference type="NCBIfam" id="TIGR01509">
    <property type="entry name" value="HAD-SF-IA-v3"/>
    <property type="match status" value="1"/>
</dbReference>
<accession>A0A318TCY1</accession>
<organism evidence="1 2">
    <name type="scientific">Pseudoroseicyclus aestuarii</name>
    <dbReference type="NCBI Taxonomy" id="1795041"/>
    <lineage>
        <taxon>Bacteria</taxon>
        <taxon>Pseudomonadati</taxon>
        <taxon>Pseudomonadota</taxon>
        <taxon>Alphaproteobacteria</taxon>
        <taxon>Rhodobacterales</taxon>
        <taxon>Paracoccaceae</taxon>
        <taxon>Pseudoroseicyclus</taxon>
    </lineage>
</organism>
<sequence>MAPDLLILDCDGVLIDSEVLSAQVLLALLAERGLTLDAEHVRRHFLGRSFPTVAAHIREAFGLDLPDSFEADYRARLLARFDAELRPMPYVLEVLPRLRVPWCVATSSSPQRTARALQVAGLDALHPRVFTASEVARGKPAPDLFEHAARVMGAAPAGCLVVEDSAPGLAAARAAGMAAVHFTGGAHLQGARFDTPPGVLSLDDWRDLPALIEGETG</sequence>
<dbReference type="SUPFAM" id="SSF56784">
    <property type="entry name" value="HAD-like"/>
    <property type="match status" value="1"/>
</dbReference>
<dbReference type="OrthoDB" id="9797743at2"/>
<dbReference type="Proteomes" id="UP000248311">
    <property type="component" value="Unassembled WGS sequence"/>
</dbReference>
<dbReference type="PANTHER" id="PTHR18901">
    <property type="entry name" value="2-DEOXYGLUCOSE-6-PHOSPHATE PHOSPHATASE 2"/>
    <property type="match status" value="1"/>
</dbReference>
<dbReference type="RefSeq" id="WP_110813159.1">
    <property type="nucleotide sequence ID" value="NZ_QJTE01000001.1"/>
</dbReference>
<keyword evidence="2" id="KW-1185">Reference proteome</keyword>
<dbReference type="PANTHER" id="PTHR18901:SF38">
    <property type="entry name" value="PSEUDOURIDINE-5'-PHOSPHATASE"/>
    <property type="match status" value="1"/>
</dbReference>
<gene>
    <name evidence="1" type="ORF">DFP88_101845</name>
</gene>
<dbReference type="InterPro" id="IPR006439">
    <property type="entry name" value="HAD-SF_hydro_IA"/>
</dbReference>
<keyword evidence="1" id="KW-0378">Hydrolase</keyword>
<dbReference type="AlphaFoldDB" id="A0A318TCY1"/>
<dbReference type="InterPro" id="IPR023214">
    <property type="entry name" value="HAD_sf"/>
</dbReference>
<dbReference type="Gene3D" id="3.40.50.1000">
    <property type="entry name" value="HAD superfamily/HAD-like"/>
    <property type="match status" value="1"/>
</dbReference>
<dbReference type="EMBL" id="QJTE01000001">
    <property type="protein sequence ID" value="PYE86168.1"/>
    <property type="molecule type" value="Genomic_DNA"/>
</dbReference>
<protein>
    <submittedName>
        <fullName evidence="1">HAD superfamily hydrolase (TIGR01509 family)</fullName>
    </submittedName>
</protein>
<dbReference type="Gene3D" id="1.10.150.240">
    <property type="entry name" value="Putative phosphatase, domain 2"/>
    <property type="match status" value="1"/>
</dbReference>
<comment type="caution">
    <text evidence="1">The sequence shown here is derived from an EMBL/GenBank/DDBJ whole genome shotgun (WGS) entry which is preliminary data.</text>
</comment>
<evidence type="ECO:0000313" key="1">
    <source>
        <dbReference type="EMBL" id="PYE86168.1"/>
    </source>
</evidence>
<proteinExistence type="predicted"/>
<dbReference type="InterPro" id="IPR023198">
    <property type="entry name" value="PGP-like_dom2"/>
</dbReference>